<keyword evidence="2" id="KW-1185">Reference proteome</keyword>
<dbReference type="Proteomes" id="UP001322664">
    <property type="component" value="Chromosome"/>
</dbReference>
<proteinExistence type="predicted"/>
<organism evidence="1 2">
    <name type="scientific">Lysinibacillus louembei</name>
    <dbReference type="NCBI Taxonomy" id="1470088"/>
    <lineage>
        <taxon>Bacteria</taxon>
        <taxon>Bacillati</taxon>
        <taxon>Bacillota</taxon>
        <taxon>Bacilli</taxon>
        <taxon>Bacillales</taxon>
        <taxon>Bacillaceae</taxon>
        <taxon>Lysinibacillus</taxon>
    </lineage>
</organism>
<sequence>MSQGQYSIQVNSAGKVVNMKVSGTFTPEKAQEFINDYNRQIGKISANEYDLRFDCRGLNVVTQEMTPHLEGCFKLYNESGFKNIIIEIDRSAVLKMQLARLGRNVGLTNLKIEEV</sequence>
<protein>
    <recommendedName>
        <fullName evidence="3">STAS domain-containing protein</fullName>
    </recommendedName>
</protein>
<evidence type="ECO:0000313" key="2">
    <source>
        <dbReference type="Proteomes" id="UP001322664"/>
    </source>
</evidence>
<dbReference type="EMBL" id="CP137624">
    <property type="protein sequence ID" value="WPK13282.1"/>
    <property type="molecule type" value="Genomic_DNA"/>
</dbReference>
<evidence type="ECO:0000313" key="1">
    <source>
        <dbReference type="EMBL" id="WPK13282.1"/>
    </source>
</evidence>
<evidence type="ECO:0008006" key="3">
    <source>
        <dbReference type="Google" id="ProtNLM"/>
    </source>
</evidence>
<gene>
    <name evidence="1" type="ORF">R6U77_06300</name>
</gene>
<accession>A0ABZ0S125</accession>
<name>A0ABZ0S125_9BACI</name>
<reference evidence="1 2" key="1">
    <citation type="submission" date="2023-09" db="EMBL/GenBank/DDBJ databases">
        <authorList>
            <person name="Page C.A."/>
            <person name="Perez-Diaz I.M."/>
        </authorList>
    </citation>
    <scope>NUCLEOTIDE SEQUENCE [LARGE SCALE GENOMIC DNA]</scope>
    <source>
        <strain evidence="1 2">Ll15</strain>
    </source>
</reference>
<dbReference type="RefSeq" id="WP_293927018.1">
    <property type="nucleotide sequence ID" value="NZ_CP137624.1"/>
</dbReference>